<dbReference type="InterPro" id="IPR008775">
    <property type="entry name" value="Phytyl_CoA_dOase-like"/>
</dbReference>
<dbReference type="RefSeq" id="WP_218098046.1">
    <property type="nucleotide sequence ID" value="NZ_CAJVCE010000004.1"/>
</dbReference>
<dbReference type="EMBL" id="CAJVCE010000004">
    <property type="protein sequence ID" value="CAG7630922.1"/>
    <property type="molecule type" value="Genomic_DNA"/>
</dbReference>
<evidence type="ECO:0008006" key="3">
    <source>
        <dbReference type="Google" id="ProtNLM"/>
    </source>
</evidence>
<dbReference type="PANTHER" id="PTHR20883">
    <property type="entry name" value="PHYTANOYL-COA DIOXYGENASE DOMAIN CONTAINING 1"/>
    <property type="match status" value="1"/>
</dbReference>
<keyword evidence="2" id="KW-1185">Reference proteome</keyword>
<dbReference type="Pfam" id="PF05721">
    <property type="entry name" value="PhyH"/>
    <property type="match status" value="1"/>
</dbReference>
<comment type="caution">
    <text evidence="1">The sequence shown here is derived from an EMBL/GenBank/DDBJ whole genome shotgun (WGS) entry which is preliminary data.</text>
</comment>
<reference evidence="1 2" key="1">
    <citation type="submission" date="2021-06" db="EMBL/GenBank/DDBJ databases">
        <authorList>
            <person name="Criscuolo A."/>
        </authorList>
    </citation>
    <scope>NUCLEOTIDE SEQUENCE [LARGE SCALE GENOMIC DNA]</scope>
    <source>
        <strain evidence="2">CIP 111802</strain>
    </source>
</reference>
<evidence type="ECO:0000313" key="1">
    <source>
        <dbReference type="EMBL" id="CAG7630922.1"/>
    </source>
</evidence>
<name>A0ABN7THI9_9BACL</name>
<accession>A0ABN7THI9</accession>
<sequence length="254" mass="29210">MITKGTPFSIEQYKEEGFSGPVQGLTLQEADHYYDRFFEVLGQSKFEPAATNKKMSAWHQKYRWAYELATHPSIVNAMTQILGDSVVLWAMHFWYKEPNNSKYIPWHQDINYWPMEPAINATAWVSLGWSIRENGCLRVIPGSHRSIVEHVPTGDSQSAFQDALPSELIHESQIVDLEMSPGQLAFFNEATFHGSEMNCSNIPRVAFSVRYTTPEVKFKMDEWGGDTNRIRTYLVRGEDHFKRNEDIKGVIPTD</sequence>
<organism evidence="1 2">
    <name type="scientific">Paenibacillus allorhizosphaerae</name>
    <dbReference type="NCBI Taxonomy" id="2849866"/>
    <lineage>
        <taxon>Bacteria</taxon>
        <taxon>Bacillati</taxon>
        <taxon>Bacillota</taxon>
        <taxon>Bacilli</taxon>
        <taxon>Bacillales</taxon>
        <taxon>Paenibacillaceae</taxon>
        <taxon>Paenibacillus</taxon>
    </lineage>
</organism>
<dbReference type="PANTHER" id="PTHR20883:SF48">
    <property type="entry name" value="ECTOINE DIOXYGENASE"/>
    <property type="match status" value="1"/>
</dbReference>
<gene>
    <name evidence="1" type="ORF">PAECIP111802_01690</name>
</gene>
<proteinExistence type="predicted"/>
<protein>
    <recommendedName>
        <fullName evidence="3">Phytanoyl-CoA dioxygenase family protein</fullName>
    </recommendedName>
</protein>
<evidence type="ECO:0000313" key="2">
    <source>
        <dbReference type="Proteomes" id="UP000730618"/>
    </source>
</evidence>
<dbReference type="Proteomes" id="UP000730618">
    <property type="component" value="Unassembled WGS sequence"/>
</dbReference>